<dbReference type="GO" id="GO:0005524">
    <property type="term" value="F:ATP binding"/>
    <property type="evidence" value="ECO:0007669"/>
    <property type="project" value="UniProtKB-KW"/>
</dbReference>
<comment type="function">
    <text evidence="6">Catalyzes the phosphorylation of ribose 1,5-bisphosphate to 5-phospho-D-ribosyl alpha-1-diphosphate (PRPP).</text>
</comment>
<dbReference type="FunFam" id="3.40.50.300:FF:000979">
    <property type="entry name" value="Ribose 1,5-bisphosphate phosphokinase PhnN"/>
    <property type="match status" value="1"/>
</dbReference>
<dbReference type="UniPathway" id="UPA00087">
    <property type="reaction ID" value="UER00175"/>
</dbReference>
<dbReference type="HAMAP" id="MF_00836">
    <property type="entry name" value="PhnN"/>
    <property type="match status" value="1"/>
</dbReference>
<evidence type="ECO:0000313" key="8">
    <source>
        <dbReference type="EMBL" id="QCT19512.1"/>
    </source>
</evidence>
<dbReference type="OrthoDB" id="341217at2"/>
<dbReference type="NCBIfam" id="TIGR02322">
    <property type="entry name" value="phosphon_PhnN"/>
    <property type="match status" value="1"/>
</dbReference>
<comment type="pathway">
    <text evidence="2 6">Metabolic intermediate biosynthesis; 5-phospho-alpha-D-ribose 1-diphosphate biosynthesis; 5-phospho-alpha-D-ribose 1-diphosphate from D-ribose 5-phosphate (route II): step 3/3.</text>
</comment>
<evidence type="ECO:0000256" key="2">
    <source>
        <dbReference type="ARBA" id="ARBA00005069"/>
    </source>
</evidence>
<dbReference type="GO" id="GO:0006015">
    <property type="term" value="P:5-phosphoribose 1-diphosphate biosynthetic process"/>
    <property type="evidence" value="ECO:0007669"/>
    <property type="project" value="UniProtKB-UniRule"/>
</dbReference>
<evidence type="ECO:0000256" key="5">
    <source>
        <dbReference type="ARBA" id="ARBA00022840"/>
    </source>
</evidence>
<evidence type="ECO:0000256" key="4">
    <source>
        <dbReference type="ARBA" id="ARBA00022741"/>
    </source>
</evidence>
<protein>
    <recommendedName>
        <fullName evidence="6">Ribose 1,5-bisphosphate phosphokinase PhnN</fullName>
        <ecNumber evidence="6">2.7.4.23</ecNumber>
    </recommendedName>
    <alternativeName>
        <fullName evidence="6">Ribose 1,5-bisphosphokinase</fullName>
    </alternativeName>
</protein>
<dbReference type="InterPro" id="IPR008144">
    <property type="entry name" value="Guanylate_kin-like_dom"/>
</dbReference>
<dbReference type="SMART" id="SM00072">
    <property type="entry name" value="GuKc"/>
    <property type="match status" value="1"/>
</dbReference>
<dbReference type="GO" id="GO:0033863">
    <property type="term" value="F:ribose 1,5-bisphosphate phosphokinase activity"/>
    <property type="evidence" value="ECO:0007669"/>
    <property type="project" value="UniProtKB-UniRule"/>
</dbReference>
<dbReference type="InterPro" id="IPR027417">
    <property type="entry name" value="P-loop_NTPase"/>
</dbReference>
<comment type="similarity">
    <text evidence="6">Belongs to the ribose 1,5-bisphosphokinase family.</text>
</comment>
<keyword evidence="4 6" id="KW-0547">Nucleotide-binding</keyword>
<dbReference type="RefSeq" id="WP_138095395.1">
    <property type="nucleotide sequence ID" value="NZ_CP040428.1"/>
</dbReference>
<dbReference type="NCBIfam" id="NF007485">
    <property type="entry name" value="PRK10078.1"/>
    <property type="match status" value="1"/>
</dbReference>
<feature type="binding site" evidence="6">
    <location>
        <begin position="9"/>
        <end position="16"/>
    </location>
    <ligand>
        <name>ATP</name>
        <dbReference type="ChEBI" id="CHEBI:30616"/>
    </ligand>
</feature>
<dbReference type="EC" id="2.7.4.23" evidence="6"/>
<dbReference type="InterPro" id="IPR012699">
    <property type="entry name" value="PhnN"/>
</dbReference>
<dbReference type="KEGG" id="izh:FEM41_07535"/>
<sequence length="187" mass="20849">MTRLIWLIGPSGAGKDSLLAALRHQQIPELLVAHRYITRTTDAGGENHIALSDAEFSQRAACGLFALAWQANGYRYGLGIELDHWLAAGMNVIVNGSRQHLPHAMERYGARLLPVMLQVSNDVLRRRLEARGRETPDAIEQRLRRASHFGTHLPHCAILNNDGSLQQSATALIQLIRHVPEEKRNVC</sequence>
<name>A0A4P8YLY9_9ENTR</name>
<dbReference type="AlphaFoldDB" id="A0A4P8YLY9"/>
<evidence type="ECO:0000256" key="1">
    <source>
        <dbReference type="ARBA" id="ARBA00000373"/>
    </source>
</evidence>
<dbReference type="Pfam" id="PF13238">
    <property type="entry name" value="AAA_18"/>
    <property type="match status" value="1"/>
</dbReference>
<dbReference type="InterPro" id="IPR008145">
    <property type="entry name" value="GK/Ca_channel_bsu"/>
</dbReference>
<gene>
    <name evidence="6 8" type="primary">phnN</name>
    <name evidence="8" type="ORF">FEM41_07535</name>
</gene>
<feature type="domain" description="Guanylate kinase-like" evidence="7">
    <location>
        <begin position="2"/>
        <end position="177"/>
    </location>
</feature>
<dbReference type="GO" id="GO:0019634">
    <property type="term" value="P:organic phosphonate metabolic process"/>
    <property type="evidence" value="ECO:0007669"/>
    <property type="project" value="UniProtKB-UniRule"/>
</dbReference>
<dbReference type="SUPFAM" id="SSF52540">
    <property type="entry name" value="P-loop containing nucleoside triphosphate hydrolases"/>
    <property type="match status" value="1"/>
</dbReference>
<evidence type="ECO:0000313" key="9">
    <source>
        <dbReference type="Proteomes" id="UP000302163"/>
    </source>
</evidence>
<dbReference type="PROSITE" id="PS50052">
    <property type="entry name" value="GUANYLATE_KINASE_2"/>
    <property type="match status" value="1"/>
</dbReference>
<keyword evidence="9" id="KW-1185">Reference proteome</keyword>
<keyword evidence="3 6" id="KW-0808">Transferase</keyword>
<proteinExistence type="inferred from homology"/>
<comment type="catalytic activity">
    <reaction evidence="1 6">
        <text>alpha-D-ribose 1,5-bisphosphate + ATP = 5-phospho-alpha-D-ribose 1-diphosphate + ADP</text>
        <dbReference type="Rhea" id="RHEA:20109"/>
        <dbReference type="ChEBI" id="CHEBI:30616"/>
        <dbReference type="ChEBI" id="CHEBI:58017"/>
        <dbReference type="ChEBI" id="CHEBI:68688"/>
        <dbReference type="ChEBI" id="CHEBI:456216"/>
        <dbReference type="EC" id="2.7.4.23"/>
    </reaction>
</comment>
<keyword evidence="5 6" id="KW-0067">ATP-binding</keyword>
<keyword evidence="8" id="KW-0418">Kinase</keyword>
<accession>A0A4P8YLY9</accession>
<evidence type="ECO:0000259" key="7">
    <source>
        <dbReference type="PROSITE" id="PS50052"/>
    </source>
</evidence>
<dbReference type="Proteomes" id="UP000302163">
    <property type="component" value="Chromosome"/>
</dbReference>
<evidence type="ECO:0000256" key="6">
    <source>
        <dbReference type="HAMAP-Rule" id="MF_00836"/>
    </source>
</evidence>
<dbReference type="EMBL" id="CP040428">
    <property type="protein sequence ID" value="QCT19512.1"/>
    <property type="molecule type" value="Genomic_DNA"/>
</dbReference>
<reference evidence="8 9" key="1">
    <citation type="submission" date="2019-05" db="EMBL/GenBank/DDBJ databases">
        <title>Complete genome sequence of Izhakiella calystegiae KSNA2, an endophyte isolated from beach morning glory (Calystegia soldanella).</title>
        <authorList>
            <person name="Jiang L."/>
            <person name="Jeong J.C."/>
            <person name="Kim C.Y."/>
            <person name="Kim D.H."/>
            <person name="Kim S.W."/>
            <person name="Lee j."/>
        </authorList>
    </citation>
    <scope>NUCLEOTIDE SEQUENCE [LARGE SCALE GENOMIC DNA]</scope>
    <source>
        <strain evidence="8 9">KSNA2</strain>
    </source>
</reference>
<dbReference type="Gene3D" id="3.40.50.300">
    <property type="entry name" value="P-loop containing nucleotide triphosphate hydrolases"/>
    <property type="match status" value="1"/>
</dbReference>
<evidence type="ECO:0000256" key="3">
    <source>
        <dbReference type="ARBA" id="ARBA00022679"/>
    </source>
</evidence>
<organism evidence="8 9">
    <name type="scientific">Jejubacter calystegiae</name>
    <dbReference type="NCBI Taxonomy" id="2579935"/>
    <lineage>
        <taxon>Bacteria</taxon>
        <taxon>Pseudomonadati</taxon>
        <taxon>Pseudomonadota</taxon>
        <taxon>Gammaproteobacteria</taxon>
        <taxon>Enterobacterales</taxon>
        <taxon>Enterobacteriaceae</taxon>
        <taxon>Jejubacter</taxon>
    </lineage>
</organism>